<dbReference type="SMART" id="SM01130">
    <property type="entry name" value="DHDPS"/>
    <property type="match status" value="1"/>
</dbReference>
<name>Q01QH8_SOLUE</name>
<dbReference type="InterPro" id="IPR002220">
    <property type="entry name" value="DapA-like"/>
</dbReference>
<feature type="binding site" evidence="5">
    <location>
        <position position="209"/>
    </location>
    <ligand>
        <name>pyruvate</name>
        <dbReference type="ChEBI" id="CHEBI:15361"/>
    </ligand>
</feature>
<evidence type="ECO:0000313" key="6">
    <source>
        <dbReference type="EMBL" id="ABJ88092.1"/>
    </source>
</evidence>
<dbReference type="KEGG" id="sus:Acid_7181"/>
<gene>
    <name evidence="6" type="ordered locus">Acid_7181</name>
</gene>
<protein>
    <submittedName>
        <fullName evidence="6">Dihydrodipicolinate synthetase</fullName>
    </submittedName>
</protein>
<feature type="active site" description="Proton donor/acceptor" evidence="4">
    <location>
        <position position="137"/>
    </location>
</feature>
<dbReference type="SUPFAM" id="SSF51569">
    <property type="entry name" value="Aldolase"/>
    <property type="match status" value="1"/>
</dbReference>
<dbReference type="PRINTS" id="PR00146">
    <property type="entry name" value="DHPICSNTHASE"/>
</dbReference>
<evidence type="ECO:0000256" key="4">
    <source>
        <dbReference type="PIRSR" id="PIRSR001365-1"/>
    </source>
</evidence>
<dbReference type="InParanoid" id="Q01QH8"/>
<dbReference type="CDD" id="cd00408">
    <property type="entry name" value="DHDPS-like"/>
    <property type="match status" value="1"/>
</dbReference>
<dbReference type="AlphaFoldDB" id="Q01QH8"/>
<dbReference type="STRING" id="234267.Acid_7181"/>
<dbReference type="PANTHER" id="PTHR12128:SF66">
    <property type="entry name" value="4-HYDROXY-2-OXOGLUTARATE ALDOLASE, MITOCHONDRIAL"/>
    <property type="match status" value="1"/>
</dbReference>
<dbReference type="FunCoup" id="Q01QH8">
    <property type="interactions" value="404"/>
</dbReference>
<proteinExistence type="inferred from homology"/>
<dbReference type="eggNOG" id="COG0329">
    <property type="taxonomic scope" value="Bacteria"/>
</dbReference>
<dbReference type="InterPro" id="IPR013785">
    <property type="entry name" value="Aldolase_TIM"/>
</dbReference>
<comment type="similarity">
    <text evidence="1 3">Belongs to the DapA family.</text>
</comment>
<reference evidence="6" key="1">
    <citation type="submission" date="2006-10" db="EMBL/GenBank/DDBJ databases">
        <title>Complete sequence of Solibacter usitatus Ellin6076.</title>
        <authorList>
            <consortium name="US DOE Joint Genome Institute"/>
            <person name="Copeland A."/>
            <person name="Lucas S."/>
            <person name="Lapidus A."/>
            <person name="Barry K."/>
            <person name="Detter J.C."/>
            <person name="Glavina del Rio T."/>
            <person name="Hammon N."/>
            <person name="Israni S."/>
            <person name="Dalin E."/>
            <person name="Tice H."/>
            <person name="Pitluck S."/>
            <person name="Thompson L.S."/>
            <person name="Brettin T."/>
            <person name="Bruce D."/>
            <person name="Han C."/>
            <person name="Tapia R."/>
            <person name="Gilna P."/>
            <person name="Schmutz J."/>
            <person name="Larimer F."/>
            <person name="Land M."/>
            <person name="Hauser L."/>
            <person name="Kyrpides N."/>
            <person name="Mikhailova N."/>
            <person name="Janssen P.H."/>
            <person name="Kuske C.R."/>
            <person name="Richardson P."/>
        </authorList>
    </citation>
    <scope>NUCLEOTIDE SEQUENCE</scope>
    <source>
        <strain evidence="6">Ellin6076</strain>
    </source>
</reference>
<evidence type="ECO:0000256" key="5">
    <source>
        <dbReference type="PIRSR" id="PIRSR001365-2"/>
    </source>
</evidence>
<accession>Q01QH8</accession>
<organism evidence="6">
    <name type="scientific">Solibacter usitatus (strain Ellin6076)</name>
    <dbReference type="NCBI Taxonomy" id="234267"/>
    <lineage>
        <taxon>Bacteria</taxon>
        <taxon>Pseudomonadati</taxon>
        <taxon>Acidobacteriota</taxon>
        <taxon>Terriglobia</taxon>
        <taxon>Bryobacterales</taxon>
        <taxon>Solibacteraceae</taxon>
        <taxon>Candidatus Solibacter</taxon>
    </lineage>
</organism>
<dbReference type="EMBL" id="CP000473">
    <property type="protein sequence ID" value="ABJ88092.1"/>
    <property type="molecule type" value="Genomic_DNA"/>
</dbReference>
<dbReference type="OrthoDB" id="9778880at2"/>
<dbReference type="PANTHER" id="PTHR12128">
    <property type="entry name" value="DIHYDRODIPICOLINATE SYNTHASE"/>
    <property type="match status" value="1"/>
</dbReference>
<evidence type="ECO:0000256" key="3">
    <source>
        <dbReference type="PIRNR" id="PIRNR001365"/>
    </source>
</evidence>
<sequence length="310" mass="33005">MATRSLLGVVPALVTPFREDERIDCSAWQVLIDMLVASGVDGLFVGGSSGEFCTMDMEERVVALRFCKQAVAGRVSLIANVGCITTRDTIALAQQAESIGADAIAVITPYYIRPTQQELTDHLVDVCRAVRMPVLAYNFPFHGGVELAPETLAAVAAKAPNLAGVKDSSGHIELAVAYRNAVTDRDFAVFTGGDHIMLAALEAGCAGTITAAANFSPKAFVDLYRKHRENSRGEALRLQALVTEMGAALGLHTFPAVVKEALAMAGFPMGPCRKPVGKLPDEARRKLAVMMDHLRNEGVLPEIAGRVSAS</sequence>
<dbReference type="Pfam" id="PF00701">
    <property type="entry name" value="DHDPS"/>
    <property type="match status" value="1"/>
</dbReference>
<feature type="active site" description="Schiff-base intermediate with substrate" evidence="4">
    <location>
        <position position="166"/>
    </location>
</feature>
<dbReference type="PIRSF" id="PIRSF001365">
    <property type="entry name" value="DHDPS"/>
    <property type="match status" value="1"/>
</dbReference>
<dbReference type="Gene3D" id="3.20.20.70">
    <property type="entry name" value="Aldolase class I"/>
    <property type="match status" value="1"/>
</dbReference>
<dbReference type="GO" id="GO:0008840">
    <property type="term" value="F:4-hydroxy-tetrahydrodipicolinate synthase activity"/>
    <property type="evidence" value="ECO:0007669"/>
    <property type="project" value="TreeGrafter"/>
</dbReference>
<evidence type="ECO:0000256" key="2">
    <source>
        <dbReference type="ARBA" id="ARBA00023239"/>
    </source>
</evidence>
<evidence type="ECO:0000256" key="1">
    <source>
        <dbReference type="ARBA" id="ARBA00007592"/>
    </source>
</evidence>
<keyword evidence="2 3" id="KW-0456">Lyase</keyword>
<dbReference type="HOGENOM" id="CLU_049343_5_1_0"/>